<dbReference type="PANTHER" id="PTHR30137:SF6">
    <property type="entry name" value="LUCIFERASE-LIKE MONOOXYGENASE"/>
    <property type="match status" value="1"/>
</dbReference>
<dbReference type="Proteomes" id="UP001409291">
    <property type="component" value="Unassembled WGS sequence"/>
</dbReference>
<dbReference type="Pfam" id="PF00296">
    <property type="entry name" value="Bac_luciferase"/>
    <property type="match status" value="1"/>
</dbReference>
<evidence type="ECO:0000259" key="2">
    <source>
        <dbReference type="Pfam" id="PF00296"/>
    </source>
</evidence>
<dbReference type="RefSeq" id="WP_346581624.1">
    <property type="nucleotide sequence ID" value="NZ_JBDJNQ010000007.1"/>
</dbReference>
<dbReference type="PANTHER" id="PTHR30137">
    <property type="entry name" value="LUCIFERASE-LIKE MONOOXYGENASE"/>
    <property type="match status" value="1"/>
</dbReference>
<name>A0ABV0BWP5_9SPHI</name>
<dbReference type="EC" id="1.-.-.-" evidence="3"/>
<organism evidence="3 4">
    <name type="scientific">Sphingobacterium kitahiroshimense</name>
    <dbReference type="NCBI Taxonomy" id="470446"/>
    <lineage>
        <taxon>Bacteria</taxon>
        <taxon>Pseudomonadati</taxon>
        <taxon>Bacteroidota</taxon>
        <taxon>Sphingobacteriia</taxon>
        <taxon>Sphingobacteriales</taxon>
        <taxon>Sphingobacteriaceae</taxon>
        <taxon>Sphingobacterium</taxon>
    </lineage>
</organism>
<dbReference type="SUPFAM" id="SSF51679">
    <property type="entry name" value="Bacterial luciferase-like"/>
    <property type="match status" value="1"/>
</dbReference>
<comment type="similarity">
    <text evidence="1">To bacterial alkanal monooxygenase alpha and beta chains.</text>
</comment>
<evidence type="ECO:0000313" key="4">
    <source>
        <dbReference type="Proteomes" id="UP001409291"/>
    </source>
</evidence>
<dbReference type="NCBIfam" id="TIGR03558">
    <property type="entry name" value="oxido_grp_1"/>
    <property type="match status" value="1"/>
</dbReference>
<feature type="domain" description="Luciferase-like" evidence="2">
    <location>
        <begin position="19"/>
        <end position="242"/>
    </location>
</feature>
<accession>A0ABV0BWP5</accession>
<dbReference type="GO" id="GO:0016491">
    <property type="term" value="F:oxidoreductase activity"/>
    <property type="evidence" value="ECO:0007669"/>
    <property type="project" value="UniProtKB-KW"/>
</dbReference>
<reference evidence="3 4" key="1">
    <citation type="submission" date="2024-04" db="EMBL/GenBank/DDBJ databases">
        <title>WGS of bacteria from Torrens River.</title>
        <authorList>
            <person name="Wyrsch E.R."/>
            <person name="Drigo B."/>
        </authorList>
    </citation>
    <scope>NUCLEOTIDE SEQUENCE [LARGE SCALE GENOMIC DNA]</scope>
    <source>
        <strain evidence="3 4">TWI391</strain>
    </source>
</reference>
<dbReference type="Gene3D" id="3.20.20.30">
    <property type="entry name" value="Luciferase-like domain"/>
    <property type="match status" value="1"/>
</dbReference>
<comment type="caution">
    <text evidence="3">The sequence shown here is derived from an EMBL/GenBank/DDBJ whole genome shotgun (WGS) entry which is preliminary data.</text>
</comment>
<protein>
    <submittedName>
        <fullName evidence="3">LLM class flavin-dependent oxidoreductase</fullName>
        <ecNumber evidence="3">1.-.-.-</ecNumber>
    </submittedName>
</protein>
<evidence type="ECO:0000313" key="3">
    <source>
        <dbReference type="EMBL" id="MEN5378673.1"/>
    </source>
</evidence>
<dbReference type="InterPro" id="IPR011251">
    <property type="entry name" value="Luciferase-like_dom"/>
</dbReference>
<sequence>MRNIALSALDLAPIKKGCTTSEAYNRTIKIAQHIEQLGYKRIWVAEHHNMEYIASSATSLVIQHIAANTKTIRVGSGGIMLPNHSPLVIAEQFGTLETLYPNRIDLGLGRAPGTDQETAMALRRNNFNTTYQFPQDVAALQQYFSDSNVDSKVRAFPAEGLNVPLYILGSSTDSAYLAASLGLPYAFAAHFAPAQLAQASAIYHQNFKPSASLSAPYFIVCVNVIAAKTVEEAELQSTSVKNLFAGILTNTRAPLSPPTFEVIYKGIPSIEQAADNMLSCSFIGDKETIRKELEPFIEKLQIDELMAISYIYDDQKCLDSFRILKEALTD</sequence>
<evidence type="ECO:0000256" key="1">
    <source>
        <dbReference type="ARBA" id="ARBA00007789"/>
    </source>
</evidence>
<dbReference type="InterPro" id="IPR036661">
    <property type="entry name" value="Luciferase-like_sf"/>
</dbReference>
<keyword evidence="4" id="KW-1185">Reference proteome</keyword>
<dbReference type="EMBL" id="JBDJNQ010000007">
    <property type="protein sequence ID" value="MEN5378673.1"/>
    <property type="molecule type" value="Genomic_DNA"/>
</dbReference>
<keyword evidence="3" id="KW-0560">Oxidoreductase</keyword>
<gene>
    <name evidence="3" type="ORF">ABE541_15525</name>
</gene>
<dbReference type="InterPro" id="IPR019949">
    <property type="entry name" value="CmoO-like"/>
</dbReference>
<dbReference type="InterPro" id="IPR050766">
    <property type="entry name" value="Bact_Lucif_Oxidored"/>
</dbReference>
<proteinExistence type="predicted"/>